<reference evidence="2" key="2">
    <citation type="submission" date="2018-05" db="EMBL/GenBank/DDBJ databases">
        <title>OgluRS3 (Oryza glumaepatula Reference Sequence Version 3).</title>
        <authorList>
            <person name="Zhang J."/>
            <person name="Kudrna D."/>
            <person name="Lee S."/>
            <person name="Talag J."/>
            <person name="Welchert J."/>
            <person name="Wing R.A."/>
        </authorList>
    </citation>
    <scope>NUCLEOTIDE SEQUENCE [LARGE SCALE GENOMIC DNA]</scope>
</reference>
<keyword evidence="3" id="KW-1185">Reference proteome</keyword>
<dbReference type="AlphaFoldDB" id="A0A0E0BR64"/>
<evidence type="ECO:0000313" key="2">
    <source>
        <dbReference type="EnsemblPlants" id="OGLUM12G09430.1"/>
    </source>
</evidence>
<dbReference type="EnsemblPlants" id="OGLUM12G09430.1">
    <property type="protein sequence ID" value="OGLUM12G09430.1"/>
    <property type="gene ID" value="OGLUM12G09430"/>
</dbReference>
<organism evidence="2">
    <name type="scientific">Oryza glumipatula</name>
    <dbReference type="NCBI Taxonomy" id="40148"/>
    <lineage>
        <taxon>Eukaryota</taxon>
        <taxon>Viridiplantae</taxon>
        <taxon>Streptophyta</taxon>
        <taxon>Embryophyta</taxon>
        <taxon>Tracheophyta</taxon>
        <taxon>Spermatophyta</taxon>
        <taxon>Magnoliopsida</taxon>
        <taxon>Liliopsida</taxon>
        <taxon>Poales</taxon>
        <taxon>Poaceae</taxon>
        <taxon>BOP clade</taxon>
        <taxon>Oryzoideae</taxon>
        <taxon>Oryzeae</taxon>
        <taxon>Oryzinae</taxon>
        <taxon>Oryza</taxon>
    </lineage>
</organism>
<evidence type="ECO:0000313" key="3">
    <source>
        <dbReference type="Proteomes" id="UP000026961"/>
    </source>
</evidence>
<dbReference type="HOGENOM" id="CLU_2501611_0_0_1"/>
<dbReference type="Proteomes" id="UP000026961">
    <property type="component" value="Chromosome 12"/>
</dbReference>
<dbReference type="Gramene" id="OGLUM12G09430.1">
    <property type="protein sequence ID" value="OGLUM12G09430.1"/>
    <property type="gene ID" value="OGLUM12G09430"/>
</dbReference>
<proteinExistence type="predicted"/>
<accession>A0A0E0BR64</accession>
<sequence length="102" mass="10866">MRRQSKRTFAPASLEVPPPALTPQSMVTSSSPCFSMGYNNQACWGVDSHPLGGFLNLLKKNTQSGAQVVINGSSSQPINVGNDTNVQAIAEDLFANILINAF</sequence>
<feature type="region of interest" description="Disordered" evidence="1">
    <location>
        <begin position="1"/>
        <end position="25"/>
    </location>
</feature>
<name>A0A0E0BR64_9ORYZ</name>
<reference evidence="2" key="1">
    <citation type="submission" date="2015-04" db="UniProtKB">
        <authorList>
            <consortium name="EnsemblPlants"/>
        </authorList>
    </citation>
    <scope>IDENTIFICATION</scope>
</reference>
<protein>
    <submittedName>
        <fullName evidence="2">Uncharacterized protein</fullName>
    </submittedName>
</protein>
<dbReference type="STRING" id="40148.A0A0E0BR64"/>
<evidence type="ECO:0000256" key="1">
    <source>
        <dbReference type="SAM" id="MobiDB-lite"/>
    </source>
</evidence>